<feature type="transmembrane region" description="Helical" evidence="1">
    <location>
        <begin position="43"/>
        <end position="63"/>
    </location>
</feature>
<keyword evidence="1" id="KW-0472">Membrane</keyword>
<keyword evidence="1" id="KW-0812">Transmembrane</keyword>
<evidence type="ECO:0000313" key="3">
    <source>
        <dbReference type="Proteomes" id="UP000427769"/>
    </source>
</evidence>
<reference evidence="2 3" key="1">
    <citation type="submission" date="2019-11" db="EMBL/GenBank/DDBJ databases">
        <title>Comparative genomics of hydrocarbon-degrading Desulfosarcina strains.</title>
        <authorList>
            <person name="Watanabe M."/>
            <person name="Kojima H."/>
            <person name="Fukui M."/>
        </authorList>
    </citation>
    <scope>NUCLEOTIDE SEQUENCE [LARGE SCALE GENOMIC DNA]</scope>
    <source>
        <strain evidence="2 3">PP31</strain>
    </source>
</reference>
<dbReference type="OrthoDB" id="5420863at2"/>
<feature type="transmembrane region" description="Helical" evidence="1">
    <location>
        <begin position="12"/>
        <end position="37"/>
    </location>
</feature>
<dbReference type="Proteomes" id="UP000427769">
    <property type="component" value="Chromosome"/>
</dbReference>
<protein>
    <submittedName>
        <fullName evidence="2">Uncharacterized protein</fullName>
    </submittedName>
</protein>
<evidence type="ECO:0000313" key="2">
    <source>
        <dbReference type="EMBL" id="BBO77059.1"/>
    </source>
</evidence>
<keyword evidence="3" id="KW-1185">Reference proteome</keyword>
<accession>A0A5K7ZA79</accession>
<gene>
    <name evidence="2" type="ORF">DSCW_44760</name>
</gene>
<name>A0A5K7ZA79_9BACT</name>
<dbReference type="RefSeq" id="WP_155305846.1">
    <property type="nucleotide sequence ID" value="NZ_AP021875.1"/>
</dbReference>
<organism evidence="2 3">
    <name type="scientific">Desulfosarcina widdelii</name>
    <dbReference type="NCBI Taxonomy" id="947919"/>
    <lineage>
        <taxon>Bacteria</taxon>
        <taxon>Pseudomonadati</taxon>
        <taxon>Thermodesulfobacteriota</taxon>
        <taxon>Desulfobacteria</taxon>
        <taxon>Desulfobacterales</taxon>
        <taxon>Desulfosarcinaceae</taxon>
        <taxon>Desulfosarcina</taxon>
    </lineage>
</organism>
<dbReference type="EMBL" id="AP021875">
    <property type="protein sequence ID" value="BBO77059.1"/>
    <property type="molecule type" value="Genomic_DNA"/>
</dbReference>
<keyword evidence="1" id="KW-1133">Transmembrane helix</keyword>
<proteinExistence type="predicted"/>
<feature type="transmembrane region" description="Helical" evidence="1">
    <location>
        <begin position="115"/>
        <end position="136"/>
    </location>
</feature>
<dbReference type="AlphaFoldDB" id="A0A5K7ZA79"/>
<sequence>MILARLKPDVPKCWLFAACGVLWSVVGLSMCFAAMNWLSTEGLVLGIELELVGLVVAVAALQWGFSGIARRNIRRLRQLSDKGCFFAFQAWKSYLIIAFMIVLGITLRRSPIPRAALAIVYTAIGGALFLASFHYYRHLLRLLRTANRQNERSRKSRNGN</sequence>
<evidence type="ECO:0000256" key="1">
    <source>
        <dbReference type="SAM" id="Phobius"/>
    </source>
</evidence>
<dbReference type="KEGG" id="dwd:DSCW_44760"/>
<feature type="transmembrane region" description="Helical" evidence="1">
    <location>
        <begin position="84"/>
        <end position="103"/>
    </location>
</feature>